<dbReference type="Proteomes" id="UP001165960">
    <property type="component" value="Unassembled WGS sequence"/>
</dbReference>
<accession>A0ACC2T666</accession>
<sequence>MINQVVSRGTFFPSSASQALSIPRRTPSRSSTDTPIPKKNKNPSFAKGKIHSCWDSRLISTPDQPKVRQEDLGLLYGCCICNSQFAHRAPKVVQKVRYGVLHREAEASSHMSPAHLRHILEWERCQNVPNKLNEVYTVNSTEEYWVLVDQLGILVGSNWPLGCPLGMRKFGQRLPRHQKGPMNMVLQLLHNRGDKYNCFAT</sequence>
<evidence type="ECO:0000313" key="2">
    <source>
        <dbReference type="Proteomes" id="UP001165960"/>
    </source>
</evidence>
<comment type="caution">
    <text evidence="1">The sequence shown here is derived from an EMBL/GenBank/DDBJ whole genome shotgun (WGS) entry which is preliminary data.</text>
</comment>
<name>A0ACC2T666_9FUNG</name>
<reference evidence="1" key="1">
    <citation type="submission" date="2022-04" db="EMBL/GenBank/DDBJ databases">
        <title>Genome of the entomopathogenic fungus Entomophthora muscae.</title>
        <authorList>
            <person name="Elya C."/>
            <person name="Lovett B.R."/>
            <person name="Lee E."/>
            <person name="Macias A.M."/>
            <person name="Hajek A.E."/>
            <person name="De Bivort B.L."/>
            <person name="Kasson M.T."/>
            <person name="De Fine Licht H.H."/>
            <person name="Stajich J.E."/>
        </authorList>
    </citation>
    <scope>NUCLEOTIDE SEQUENCE</scope>
    <source>
        <strain evidence="1">Berkeley</strain>
    </source>
</reference>
<gene>
    <name evidence="1" type="ORF">DSO57_1039779</name>
</gene>
<protein>
    <submittedName>
        <fullName evidence="1">Uncharacterized protein</fullName>
    </submittedName>
</protein>
<dbReference type="EMBL" id="QTSX02003599">
    <property type="protein sequence ID" value="KAJ9069971.1"/>
    <property type="molecule type" value="Genomic_DNA"/>
</dbReference>
<keyword evidence="2" id="KW-1185">Reference proteome</keyword>
<organism evidence="1 2">
    <name type="scientific">Entomophthora muscae</name>
    <dbReference type="NCBI Taxonomy" id="34485"/>
    <lineage>
        <taxon>Eukaryota</taxon>
        <taxon>Fungi</taxon>
        <taxon>Fungi incertae sedis</taxon>
        <taxon>Zoopagomycota</taxon>
        <taxon>Entomophthoromycotina</taxon>
        <taxon>Entomophthoromycetes</taxon>
        <taxon>Entomophthorales</taxon>
        <taxon>Entomophthoraceae</taxon>
        <taxon>Entomophthora</taxon>
    </lineage>
</organism>
<evidence type="ECO:0000313" key="1">
    <source>
        <dbReference type="EMBL" id="KAJ9069971.1"/>
    </source>
</evidence>
<proteinExistence type="predicted"/>